<dbReference type="HAMAP" id="MF_00382">
    <property type="entry name" value="Ribosomal_bL20"/>
    <property type="match status" value="1"/>
</dbReference>
<dbReference type="AlphaFoldDB" id="F2LY10"/>
<evidence type="ECO:0000256" key="3">
    <source>
        <dbReference type="ARBA" id="ARBA00022884"/>
    </source>
</evidence>
<dbReference type="CDD" id="cd07026">
    <property type="entry name" value="Ribosomal_L20"/>
    <property type="match status" value="1"/>
</dbReference>
<dbReference type="InterPro" id="IPR005813">
    <property type="entry name" value="Ribosomal_bL20"/>
</dbReference>
<proteinExistence type="inferred from homology"/>
<dbReference type="HOGENOM" id="CLU_123265_0_1_7"/>
<dbReference type="GO" id="GO:0003735">
    <property type="term" value="F:structural constituent of ribosome"/>
    <property type="evidence" value="ECO:0007669"/>
    <property type="project" value="InterPro"/>
</dbReference>
<comment type="similarity">
    <text evidence="1 7 8">Belongs to the bacterial ribosomal protein bL20 family.</text>
</comment>
<dbReference type="EMBL" id="CP002606">
    <property type="protein sequence ID" value="AEA33275.1"/>
    <property type="molecule type" value="Genomic_DNA"/>
</dbReference>
<evidence type="ECO:0000256" key="4">
    <source>
        <dbReference type="ARBA" id="ARBA00022980"/>
    </source>
</evidence>
<keyword evidence="5 7" id="KW-0687">Ribonucleoprotein</keyword>
<dbReference type="Gene3D" id="6.10.160.10">
    <property type="match status" value="1"/>
</dbReference>
<dbReference type="STRING" id="760142.Hipma_0298"/>
<sequence>MRVKTGFKRRRRHKKILKLAKGYYQRRHSTYKNAEESVRRALAYAYRDRKVRKREFRKLWITRINAAVREYGLSYSKFMHLLKEKNIDLNRKVLSQMAIYEPEAFKNLIESVKAS</sequence>
<evidence type="ECO:0000256" key="2">
    <source>
        <dbReference type="ARBA" id="ARBA00022730"/>
    </source>
</evidence>
<dbReference type="KEGG" id="hmr:Hipma_0298"/>
<evidence type="ECO:0000256" key="8">
    <source>
        <dbReference type="RuleBase" id="RU000560"/>
    </source>
</evidence>
<dbReference type="Gene3D" id="1.10.1900.20">
    <property type="entry name" value="Ribosomal protein L20"/>
    <property type="match status" value="1"/>
</dbReference>
<dbReference type="GO" id="GO:0006412">
    <property type="term" value="P:translation"/>
    <property type="evidence" value="ECO:0007669"/>
    <property type="project" value="InterPro"/>
</dbReference>
<keyword evidence="4 7" id="KW-0689">Ribosomal protein</keyword>
<dbReference type="Proteomes" id="UP000008139">
    <property type="component" value="Chromosome"/>
</dbReference>
<comment type="function">
    <text evidence="7 8">Binds directly to 23S ribosomal RNA and is necessary for the in vitro assembly process of the 50S ribosomal subunit. It is not involved in the protein synthesizing functions of that subunit.</text>
</comment>
<dbReference type="PANTHER" id="PTHR10986">
    <property type="entry name" value="39S RIBOSOMAL PROTEIN L20"/>
    <property type="match status" value="1"/>
</dbReference>
<gene>
    <name evidence="7" type="primary">rplT</name>
    <name evidence="9" type="ordered locus">Hipma_0298</name>
</gene>
<keyword evidence="3 7" id="KW-0694">RNA-binding</keyword>
<dbReference type="InParanoid" id="F2LY10"/>
<protein>
    <recommendedName>
        <fullName evidence="6 7">Large ribosomal subunit protein bL20</fullName>
    </recommendedName>
</protein>
<dbReference type="Pfam" id="PF00453">
    <property type="entry name" value="Ribosomal_L20"/>
    <property type="match status" value="1"/>
</dbReference>
<dbReference type="FunCoup" id="F2LY10">
    <property type="interactions" value="469"/>
</dbReference>
<dbReference type="GO" id="GO:0005840">
    <property type="term" value="C:ribosome"/>
    <property type="evidence" value="ECO:0007669"/>
    <property type="project" value="UniProtKB-KW"/>
</dbReference>
<dbReference type="InterPro" id="IPR035566">
    <property type="entry name" value="Ribosomal_protein_bL20_C"/>
</dbReference>
<evidence type="ECO:0000313" key="10">
    <source>
        <dbReference type="Proteomes" id="UP000008139"/>
    </source>
</evidence>
<dbReference type="FunFam" id="1.10.1900.20:FF:000001">
    <property type="entry name" value="50S ribosomal protein L20"/>
    <property type="match status" value="1"/>
</dbReference>
<dbReference type="PRINTS" id="PR00062">
    <property type="entry name" value="RIBOSOMALL20"/>
</dbReference>
<organism evidence="9 10">
    <name type="scientific">Hippea maritima (strain ATCC 700847 / DSM 10411 / MH2)</name>
    <dbReference type="NCBI Taxonomy" id="760142"/>
    <lineage>
        <taxon>Bacteria</taxon>
        <taxon>Pseudomonadati</taxon>
        <taxon>Campylobacterota</taxon>
        <taxon>Desulfurellia</taxon>
        <taxon>Desulfurellales</taxon>
        <taxon>Hippeaceae</taxon>
        <taxon>Hippea</taxon>
    </lineage>
</organism>
<dbReference type="RefSeq" id="WP_013681319.1">
    <property type="nucleotide sequence ID" value="NC_015318.1"/>
</dbReference>
<dbReference type="NCBIfam" id="TIGR01032">
    <property type="entry name" value="rplT_bact"/>
    <property type="match status" value="1"/>
</dbReference>
<name>F2LY10_HIPMA</name>
<dbReference type="InterPro" id="IPR049946">
    <property type="entry name" value="RIBOSOMAL_L20_CS"/>
</dbReference>
<evidence type="ECO:0000313" key="9">
    <source>
        <dbReference type="EMBL" id="AEA33275.1"/>
    </source>
</evidence>
<keyword evidence="2 7" id="KW-0699">rRNA-binding</keyword>
<evidence type="ECO:0000256" key="5">
    <source>
        <dbReference type="ARBA" id="ARBA00023274"/>
    </source>
</evidence>
<accession>F2LY10</accession>
<dbReference type="SUPFAM" id="SSF74731">
    <property type="entry name" value="Ribosomal protein L20"/>
    <property type="match status" value="1"/>
</dbReference>
<dbReference type="OrthoDB" id="9808966at2"/>
<keyword evidence="10" id="KW-1185">Reference proteome</keyword>
<dbReference type="GO" id="GO:0019843">
    <property type="term" value="F:rRNA binding"/>
    <property type="evidence" value="ECO:0007669"/>
    <property type="project" value="UniProtKB-UniRule"/>
</dbReference>
<evidence type="ECO:0000256" key="7">
    <source>
        <dbReference type="HAMAP-Rule" id="MF_00382"/>
    </source>
</evidence>
<dbReference type="PROSITE" id="PS00937">
    <property type="entry name" value="RIBOSOMAL_L20"/>
    <property type="match status" value="1"/>
</dbReference>
<reference evidence="10" key="2">
    <citation type="submission" date="2011-03" db="EMBL/GenBank/DDBJ databases">
        <title>The complete genome of Hippea maritima DSM 10411.</title>
        <authorList>
            <consortium name="US DOE Joint Genome Institute (JGI-PGF)"/>
            <person name="Lucas S."/>
            <person name="Copeland A."/>
            <person name="Lapidus A."/>
            <person name="Bruce D."/>
            <person name="Goodwin L."/>
            <person name="Pitluck S."/>
            <person name="Peters L."/>
            <person name="Kyrpides N."/>
            <person name="Mavromatis K."/>
            <person name="Pagani I."/>
            <person name="Ivanova N."/>
            <person name="Mikhailova N."/>
            <person name="Lu M."/>
            <person name="Detter J.C."/>
            <person name="Tapia R."/>
            <person name="Han C."/>
            <person name="Land M."/>
            <person name="Hauser L."/>
            <person name="Markowitz V."/>
            <person name="Cheng J.-F."/>
            <person name="Hugenholtz P."/>
            <person name="Woyke T."/>
            <person name="Wu D."/>
            <person name="Spring S."/>
            <person name="Schroeder M."/>
            <person name="Brambilla E."/>
            <person name="Klenk H.-P."/>
            <person name="Eisen J.A."/>
        </authorList>
    </citation>
    <scope>NUCLEOTIDE SEQUENCE [LARGE SCALE GENOMIC DNA]</scope>
    <source>
        <strain evidence="10">ATCC 700847 / DSM 10411 / MH2</strain>
    </source>
</reference>
<dbReference type="eggNOG" id="COG0292">
    <property type="taxonomic scope" value="Bacteria"/>
</dbReference>
<dbReference type="GO" id="GO:1990904">
    <property type="term" value="C:ribonucleoprotein complex"/>
    <property type="evidence" value="ECO:0007669"/>
    <property type="project" value="UniProtKB-KW"/>
</dbReference>
<evidence type="ECO:0000256" key="6">
    <source>
        <dbReference type="ARBA" id="ARBA00035172"/>
    </source>
</evidence>
<reference evidence="9 10" key="1">
    <citation type="journal article" date="2011" name="Stand. Genomic Sci.">
        <title>Complete genome sequence of the thermophilic sulfur-reducer Hippea maritima type strain (MH(2)).</title>
        <authorList>
            <person name="Huntemann M."/>
            <person name="Lu M."/>
            <person name="Nolan M."/>
            <person name="Lapidus A."/>
            <person name="Lucas S."/>
            <person name="Hammon N."/>
            <person name="Deshpande S."/>
            <person name="Cheng J.F."/>
            <person name="Tapia R."/>
            <person name="Han C."/>
            <person name="Goodwin L."/>
            <person name="Pitluck S."/>
            <person name="Liolios K."/>
            <person name="Pagani I."/>
            <person name="Ivanova N."/>
            <person name="Ovchinikova G."/>
            <person name="Pati A."/>
            <person name="Chen A."/>
            <person name="Palaniappan K."/>
            <person name="Land M."/>
            <person name="Hauser L."/>
            <person name="Jeffries C.D."/>
            <person name="Detter J.C."/>
            <person name="Brambilla E.M."/>
            <person name="Rohde M."/>
            <person name="Spring S."/>
            <person name="Goker M."/>
            <person name="Woyke T."/>
            <person name="Bristow J."/>
            <person name="Eisen J.A."/>
            <person name="Markowitz V."/>
            <person name="Hugenholtz P."/>
            <person name="Kyrpides N.C."/>
            <person name="Klenk H.P."/>
            <person name="Mavromatis K."/>
        </authorList>
    </citation>
    <scope>NUCLEOTIDE SEQUENCE [LARGE SCALE GENOMIC DNA]</scope>
    <source>
        <strain evidence="10">ATCC 700847 / DSM 10411 / MH2</strain>
    </source>
</reference>
<evidence type="ECO:0000256" key="1">
    <source>
        <dbReference type="ARBA" id="ARBA00007698"/>
    </source>
</evidence>
<dbReference type="GO" id="GO:0000027">
    <property type="term" value="P:ribosomal large subunit assembly"/>
    <property type="evidence" value="ECO:0007669"/>
    <property type="project" value="UniProtKB-UniRule"/>
</dbReference>